<dbReference type="Pfam" id="PF13481">
    <property type="entry name" value="AAA_25"/>
    <property type="match status" value="1"/>
</dbReference>
<dbReference type="Gene3D" id="3.40.50.300">
    <property type="entry name" value="P-loop containing nucleotide triphosphate hydrolases"/>
    <property type="match status" value="1"/>
</dbReference>
<dbReference type="SUPFAM" id="SSF52540">
    <property type="entry name" value="P-loop containing nucleoside triphosphate hydrolases"/>
    <property type="match status" value="1"/>
</dbReference>
<gene>
    <name evidence="1" type="ORF">FHG66_11225</name>
</gene>
<dbReference type="InterPro" id="IPR027417">
    <property type="entry name" value="P-loop_NTPase"/>
</dbReference>
<dbReference type="Proteomes" id="UP000305887">
    <property type="component" value="Unassembled WGS sequence"/>
</dbReference>
<dbReference type="EMBL" id="VDFU01000012">
    <property type="protein sequence ID" value="TNC49383.1"/>
    <property type="molecule type" value="Genomic_DNA"/>
</dbReference>
<dbReference type="AlphaFoldDB" id="A0A5C4MWJ9"/>
<evidence type="ECO:0000313" key="2">
    <source>
        <dbReference type="Proteomes" id="UP000305887"/>
    </source>
</evidence>
<name>A0A5C4MWJ9_9RHOB</name>
<reference evidence="1 2" key="1">
    <citation type="submission" date="2019-06" db="EMBL/GenBank/DDBJ databases">
        <title>YIM 131921 draft genome.</title>
        <authorList>
            <person name="Jiang L."/>
        </authorList>
    </citation>
    <scope>NUCLEOTIDE SEQUENCE [LARGE SCALE GENOMIC DNA]</scope>
    <source>
        <strain evidence="1 2">YIM 131921</strain>
    </source>
</reference>
<comment type="caution">
    <text evidence="1">The sequence shown here is derived from an EMBL/GenBank/DDBJ whole genome shotgun (WGS) entry which is preliminary data.</text>
</comment>
<dbReference type="OrthoDB" id="1496333at2"/>
<proteinExistence type="predicted"/>
<sequence length="395" mass="43613">MTDFGGMAAQIDRHRAEMGQDRHGEVVQLLPTLFVWRDPATIPPRPWLYGHHLLRRQMSVTVAPGGVGKSSLTIVEGLAMASGRPLLGDRPTDCLRVWLFNLEDPRDELERRVIAAMLHHRIAPEEVEGRLFLDTGREQPLCTAVQGRNGVQILQPVLGRLEAQLRTRQIDVFVVDPFISSHSVPENDNGAIDRVAKEWAALAERCNCAIELVHHTRKLNGEDGTSESARGAVALLAAARSGRVLNRMSETDRDKAGVKDDPATYFSVTRDKANLAPTSQRAWRRMASVQLPNGDSVGVVEAWEWPNAFDGLTVANLLAVQRAIDGKHPRKDPQSQGWAGYIVASVLGLNAEMDKARIKQLLTGWIKSGALREALIPDEKSRPRPCLEVGEWASV</sequence>
<protein>
    <submittedName>
        <fullName evidence="1">Recombinase RecA</fullName>
    </submittedName>
</protein>
<keyword evidence="2" id="KW-1185">Reference proteome</keyword>
<evidence type="ECO:0000313" key="1">
    <source>
        <dbReference type="EMBL" id="TNC49383.1"/>
    </source>
</evidence>
<accession>A0A5C4MWJ9</accession>
<organism evidence="1 2">
    <name type="scientific">Rubellimicrobium rubrum</name>
    <dbReference type="NCBI Taxonomy" id="2585369"/>
    <lineage>
        <taxon>Bacteria</taxon>
        <taxon>Pseudomonadati</taxon>
        <taxon>Pseudomonadota</taxon>
        <taxon>Alphaproteobacteria</taxon>
        <taxon>Rhodobacterales</taxon>
        <taxon>Roseobacteraceae</taxon>
        <taxon>Rubellimicrobium</taxon>
    </lineage>
</organism>